<dbReference type="PANTHER" id="PTHR20932">
    <property type="entry name" value="LYSM AND PUTATIVE PEPTIDOGLYCAN-BINDING DOMAIN-CONTAINING PROTEIN"/>
    <property type="match status" value="1"/>
</dbReference>
<evidence type="ECO:0000259" key="3">
    <source>
        <dbReference type="PROSITE" id="PS51782"/>
    </source>
</evidence>
<organism evidence="4 5">
    <name type="scientific">Microctonus aethiopoides</name>
    <dbReference type="NCBI Taxonomy" id="144406"/>
    <lineage>
        <taxon>Eukaryota</taxon>
        <taxon>Metazoa</taxon>
        <taxon>Ecdysozoa</taxon>
        <taxon>Arthropoda</taxon>
        <taxon>Hexapoda</taxon>
        <taxon>Insecta</taxon>
        <taxon>Pterygota</taxon>
        <taxon>Neoptera</taxon>
        <taxon>Endopterygota</taxon>
        <taxon>Hymenoptera</taxon>
        <taxon>Apocrita</taxon>
        <taxon>Ichneumonoidea</taxon>
        <taxon>Braconidae</taxon>
        <taxon>Euphorinae</taxon>
        <taxon>Microctonus</taxon>
    </lineage>
</organism>
<dbReference type="AlphaFoldDB" id="A0AA39EXW9"/>
<feature type="transmembrane region" description="Helical" evidence="2">
    <location>
        <begin position="259"/>
        <end position="280"/>
    </location>
</feature>
<protein>
    <recommendedName>
        <fullName evidence="3">LysM domain-containing protein</fullName>
    </recommendedName>
</protein>
<gene>
    <name evidence="4" type="ORF">PV328_011361</name>
</gene>
<keyword evidence="5" id="KW-1185">Reference proteome</keyword>
<accession>A0AA39EXW9</accession>
<feature type="compositionally biased region" description="Polar residues" evidence="1">
    <location>
        <begin position="10"/>
        <end position="24"/>
    </location>
</feature>
<dbReference type="Gene3D" id="3.10.350.10">
    <property type="entry name" value="LysM domain"/>
    <property type="match status" value="1"/>
</dbReference>
<dbReference type="SUPFAM" id="SSF54106">
    <property type="entry name" value="LysM domain"/>
    <property type="match status" value="1"/>
</dbReference>
<comment type="caution">
    <text evidence="4">The sequence shown here is derived from an EMBL/GenBank/DDBJ whole genome shotgun (WGS) entry which is preliminary data.</text>
</comment>
<dbReference type="SMART" id="SM00257">
    <property type="entry name" value="LysM"/>
    <property type="match status" value="1"/>
</dbReference>
<evidence type="ECO:0000313" key="5">
    <source>
        <dbReference type="Proteomes" id="UP001168990"/>
    </source>
</evidence>
<dbReference type="PANTHER" id="PTHR20932:SF13">
    <property type="entry name" value="LD36653P"/>
    <property type="match status" value="1"/>
</dbReference>
<dbReference type="CDD" id="cd00118">
    <property type="entry name" value="LysM"/>
    <property type="match status" value="1"/>
</dbReference>
<keyword evidence="2" id="KW-0812">Transmembrane</keyword>
<dbReference type="InterPro" id="IPR045030">
    <property type="entry name" value="LYSM1-4"/>
</dbReference>
<proteinExistence type="predicted"/>
<sequence length="298" mass="33874">MRKKSVGQLIDNNKSSTSTAYQRGNNRDGSPHYVFLYSDDDDNDNDDDDDGDNDNNDDKNSYLEQIPLQSRKAKSGANIYPRKVEVITVTLKPDDTLQALSLRYRCSISELKRINNIHKENEIFARRILKVPVQPFSIFTEMTENNQENKFAKSTINLLDDSFVDDEINNGEQNNTLNISSSSANNNSDNNVNNDINNIILNSLLIEPLRNDIVNDNFEVMNTENDELLLINERVRDSTPEARVVDLFGCSGADWGLTWVHLLIALLLFGFVLPAVFIIIMTEHQHENHHTNTTNSTQ</sequence>
<dbReference type="Proteomes" id="UP001168990">
    <property type="component" value="Unassembled WGS sequence"/>
</dbReference>
<evidence type="ECO:0000256" key="1">
    <source>
        <dbReference type="SAM" id="MobiDB-lite"/>
    </source>
</evidence>
<dbReference type="EMBL" id="JAQQBS010001425">
    <property type="protein sequence ID" value="KAK0157650.1"/>
    <property type="molecule type" value="Genomic_DNA"/>
</dbReference>
<evidence type="ECO:0000313" key="4">
    <source>
        <dbReference type="EMBL" id="KAK0157650.1"/>
    </source>
</evidence>
<reference evidence="4" key="2">
    <citation type="submission" date="2023-03" db="EMBL/GenBank/DDBJ databases">
        <authorList>
            <person name="Inwood S.N."/>
            <person name="Skelly J.G."/>
            <person name="Guhlin J."/>
            <person name="Harrop T.W.R."/>
            <person name="Goldson S.G."/>
            <person name="Dearden P.K."/>
        </authorList>
    </citation>
    <scope>NUCLEOTIDE SEQUENCE</scope>
    <source>
        <strain evidence="4">Irish</strain>
        <tissue evidence="4">Whole body</tissue>
    </source>
</reference>
<dbReference type="InterPro" id="IPR018392">
    <property type="entry name" value="LysM"/>
</dbReference>
<evidence type="ECO:0000256" key="2">
    <source>
        <dbReference type="SAM" id="Phobius"/>
    </source>
</evidence>
<keyword evidence="2" id="KW-0472">Membrane</keyword>
<name>A0AA39EXW9_9HYME</name>
<dbReference type="Pfam" id="PF01476">
    <property type="entry name" value="LysM"/>
    <property type="match status" value="1"/>
</dbReference>
<feature type="compositionally biased region" description="Acidic residues" evidence="1">
    <location>
        <begin position="38"/>
        <end position="55"/>
    </location>
</feature>
<dbReference type="InterPro" id="IPR036779">
    <property type="entry name" value="LysM_dom_sf"/>
</dbReference>
<dbReference type="PROSITE" id="PS51782">
    <property type="entry name" value="LYSM"/>
    <property type="match status" value="1"/>
</dbReference>
<feature type="region of interest" description="Disordered" evidence="1">
    <location>
        <begin position="1"/>
        <end position="61"/>
    </location>
</feature>
<keyword evidence="2" id="KW-1133">Transmembrane helix</keyword>
<feature type="domain" description="LysM" evidence="3">
    <location>
        <begin position="87"/>
        <end position="131"/>
    </location>
</feature>
<reference evidence="4" key="1">
    <citation type="journal article" date="2023" name="bioRxiv">
        <title>Scaffold-level genome assemblies of two parasitoid biocontrol wasps reveal the parthenogenesis mechanism and an associated novel virus.</title>
        <authorList>
            <person name="Inwood S."/>
            <person name="Skelly J."/>
            <person name="Guhlin J."/>
            <person name="Harrop T."/>
            <person name="Goldson S."/>
            <person name="Dearden P."/>
        </authorList>
    </citation>
    <scope>NUCLEOTIDE SEQUENCE</scope>
    <source>
        <strain evidence="4">Irish</strain>
        <tissue evidence="4">Whole body</tissue>
    </source>
</reference>